<feature type="compositionally biased region" description="Basic and acidic residues" evidence="1">
    <location>
        <begin position="94"/>
        <end position="106"/>
    </location>
</feature>
<name>A0ABS8V6A7_DATST</name>
<feature type="region of interest" description="Disordered" evidence="1">
    <location>
        <begin position="1"/>
        <end position="38"/>
    </location>
</feature>
<accession>A0ABS8V6A7</accession>
<evidence type="ECO:0000313" key="3">
    <source>
        <dbReference type="Proteomes" id="UP000823775"/>
    </source>
</evidence>
<protein>
    <submittedName>
        <fullName evidence="2">Uncharacterized protein</fullName>
    </submittedName>
</protein>
<evidence type="ECO:0000313" key="2">
    <source>
        <dbReference type="EMBL" id="MCD9641768.1"/>
    </source>
</evidence>
<feature type="region of interest" description="Disordered" evidence="1">
    <location>
        <begin position="74"/>
        <end position="106"/>
    </location>
</feature>
<dbReference type="EMBL" id="JACEIK010003453">
    <property type="protein sequence ID" value="MCD9641768.1"/>
    <property type="molecule type" value="Genomic_DNA"/>
</dbReference>
<proteinExistence type="predicted"/>
<comment type="caution">
    <text evidence="2">The sequence shown here is derived from an EMBL/GenBank/DDBJ whole genome shotgun (WGS) entry which is preliminary data.</text>
</comment>
<organism evidence="2 3">
    <name type="scientific">Datura stramonium</name>
    <name type="common">Jimsonweed</name>
    <name type="synonym">Common thornapple</name>
    <dbReference type="NCBI Taxonomy" id="4076"/>
    <lineage>
        <taxon>Eukaryota</taxon>
        <taxon>Viridiplantae</taxon>
        <taxon>Streptophyta</taxon>
        <taxon>Embryophyta</taxon>
        <taxon>Tracheophyta</taxon>
        <taxon>Spermatophyta</taxon>
        <taxon>Magnoliopsida</taxon>
        <taxon>eudicotyledons</taxon>
        <taxon>Gunneridae</taxon>
        <taxon>Pentapetalae</taxon>
        <taxon>asterids</taxon>
        <taxon>lamiids</taxon>
        <taxon>Solanales</taxon>
        <taxon>Solanaceae</taxon>
        <taxon>Solanoideae</taxon>
        <taxon>Datureae</taxon>
        <taxon>Datura</taxon>
    </lineage>
</organism>
<evidence type="ECO:0000256" key="1">
    <source>
        <dbReference type="SAM" id="MobiDB-lite"/>
    </source>
</evidence>
<feature type="compositionally biased region" description="Basic and acidic residues" evidence="1">
    <location>
        <begin position="1"/>
        <end position="10"/>
    </location>
</feature>
<dbReference type="Proteomes" id="UP000823775">
    <property type="component" value="Unassembled WGS sequence"/>
</dbReference>
<sequence>MEKVTARHTTDGAVDNHQPDDGPSLVPQGLVPSTRGRRRWRRTVKRVTACHNNYHLGQDFQALCLSFDNNNRLHGLDRHGDSENNTSDDVVECSEDKGSVEVKIAD</sequence>
<reference evidence="2 3" key="1">
    <citation type="journal article" date="2021" name="BMC Genomics">
        <title>Datura genome reveals duplications of psychoactive alkaloid biosynthetic genes and high mutation rate following tissue culture.</title>
        <authorList>
            <person name="Rajewski A."/>
            <person name="Carter-House D."/>
            <person name="Stajich J."/>
            <person name="Litt A."/>
        </authorList>
    </citation>
    <scope>NUCLEOTIDE SEQUENCE [LARGE SCALE GENOMIC DNA]</scope>
    <source>
        <strain evidence="2">AR-01</strain>
    </source>
</reference>
<gene>
    <name evidence="2" type="ORF">HAX54_028203</name>
</gene>
<keyword evidence="3" id="KW-1185">Reference proteome</keyword>